<protein>
    <recommendedName>
        <fullName evidence="3">DNA recombination protein RmuC</fullName>
    </recommendedName>
</protein>
<evidence type="ECO:0000313" key="2">
    <source>
        <dbReference type="Proteomes" id="UP001597063"/>
    </source>
</evidence>
<name>A0ABW2XAS7_9ACTN</name>
<organism evidence="1 2">
    <name type="scientific">Actinomadura fibrosa</name>
    <dbReference type="NCBI Taxonomy" id="111802"/>
    <lineage>
        <taxon>Bacteria</taxon>
        <taxon>Bacillati</taxon>
        <taxon>Actinomycetota</taxon>
        <taxon>Actinomycetes</taxon>
        <taxon>Streptosporangiales</taxon>
        <taxon>Thermomonosporaceae</taxon>
        <taxon>Actinomadura</taxon>
    </lineage>
</organism>
<dbReference type="RefSeq" id="WP_131759199.1">
    <property type="nucleotide sequence ID" value="NZ_CAACUY010000071.1"/>
</dbReference>
<comment type="caution">
    <text evidence="1">The sequence shown here is derived from an EMBL/GenBank/DDBJ whole genome shotgun (WGS) entry which is preliminary data.</text>
</comment>
<evidence type="ECO:0008006" key="3">
    <source>
        <dbReference type="Google" id="ProtNLM"/>
    </source>
</evidence>
<evidence type="ECO:0000313" key="1">
    <source>
        <dbReference type="EMBL" id="MFD0683567.1"/>
    </source>
</evidence>
<sequence length="299" mass="32558">MTVILILLCLAIAGRELYLAFERRRSAGAPEIADIRTQLAALKGTRDELERFRSAQQERLEGIAADQERQDAGLRETDARIRSLIAQINDRMVPDVNQRLTRQRDALDRLSADVAGLRGHLVGRLDQAVAASLGADPVDVVTGALAAEPAAARAALAGPFERFAERCGLRVELTDRDRYYLSGRSPRGLERDFIDLLRVLRTTSENGGPPGAGTEEARALLGALREVGAGGFQIGPLLAVRTRGALLCGVLTLAELRRPEAADLLDRPASLVPRLRRLPEGRRCDLSAWPALSPPERSR</sequence>
<dbReference type="Proteomes" id="UP001597063">
    <property type="component" value="Unassembled WGS sequence"/>
</dbReference>
<accession>A0ABW2XAS7</accession>
<keyword evidence="2" id="KW-1185">Reference proteome</keyword>
<proteinExistence type="predicted"/>
<gene>
    <name evidence="1" type="ORF">ACFQZM_03565</name>
</gene>
<reference evidence="2" key="1">
    <citation type="journal article" date="2019" name="Int. J. Syst. Evol. Microbiol.">
        <title>The Global Catalogue of Microorganisms (GCM) 10K type strain sequencing project: providing services to taxonomists for standard genome sequencing and annotation.</title>
        <authorList>
            <consortium name="The Broad Institute Genomics Platform"/>
            <consortium name="The Broad Institute Genome Sequencing Center for Infectious Disease"/>
            <person name="Wu L."/>
            <person name="Ma J."/>
        </authorList>
    </citation>
    <scope>NUCLEOTIDE SEQUENCE [LARGE SCALE GENOMIC DNA]</scope>
    <source>
        <strain evidence="2">JCM 9371</strain>
    </source>
</reference>
<dbReference type="EMBL" id="JBHTGP010000003">
    <property type="protein sequence ID" value="MFD0683567.1"/>
    <property type="molecule type" value="Genomic_DNA"/>
</dbReference>